<dbReference type="InterPro" id="IPR001387">
    <property type="entry name" value="Cro/C1-type_HTH"/>
</dbReference>
<sequence>MPKYIPPTMPRALRQIEALGERLRTARLRREMTQRELAMRVGISVPTLAKLENGDPSISLAAVLRVLTVLGLDKDIDLLAKTDPLGRALQDSRLRRPGPAGRTPP</sequence>
<name>A0AB34P8Z4_9XANT</name>
<dbReference type="SMART" id="SM00530">
    <property type="entry name" value="HTH_XRE"/>
    <property type="match status" value="1"/>
</dbReference>
<dbReference type="InterPro" id="IPR010982">
    <property type="entry name" value="Lambda_DNA-bd_dom_sf"/>
</dbReference>
<dbReference type="PROSITE" id="PS50943">
    <property type="entry name" value="HTH_CROC1"/>
    <property type="match status" value="1"/>
</dbReference>
<dbReference type="SUPFAM" id="SSF47413">
    <property type="entry name" value="lambda repressor-like DNA-binding domains"/>
    <property type="match status" value="1"/>
</dbReference>
<dbReference type="RefSeq" id="WP_047695032.1">
    <property type="nucleotide sequence ID" value="NZ_KN265481.1"/>
</dbReference>
<dbReference type="CDD" id="cd00093">
    <property type="entry name" value="HTH_XRE"/>
    <property type="match status" value="1"/>
</dbReference>
<proteinExistence type="predicted"/>
<accession>A0AB34P8Z4</accession>
<reference evidence="2 3" key="1">
    <citation type="submission" date="2014-10" db="EMBL/GenBank/DDBJ databases">
        <title>Genome sequence of a Xanthomonas strain that is pathogenic on beans.</title>
        <authorList>
            <person name="Aritua V."/>
            <person name="Sapp M."/>
            <person name="Harrison J."/>
            <person name="Smith J."/>
            <person name="Studholme D."/>
        </authorList>
    </citation>
    <scope>NUCLEOTIDE SEQUENCE [LARGE SCALE GENOMIC DNA]</scope>
    <source>
        <strain evidence="2 3">Nyagatare</strain>
    </source>
</reference>
<evidence type="ECO:0000313" key="2">
    <source>
        <dbReference type="EMBL" id="KGK58125.1"/>
    </source>
</evidence>
<dbReference type="GO" id="GO:0003677">
    <property type="term" value="F:DNA binding"/>
    <property type="evidence" value="ECO:0007669"/>
    <property type="project" value="InterPro"/>
</dbReference>
<gene>
    <name evidence="2" type="ORF">NC00_08915</name>
</gene>
<protein>
    <submittedName>
        <fullName evidence="2">XRE family transcriptional regulator</fullName>
    </submittedName>
</protein>
<dbReference type="AlphaFoldDB" id="A0AB34P8Z4"/>
<feature type="domain" description="HTH cro/C1-type" evidence="1">
    <location>
        <begin position="23"/>
        <end position="79"/>
    </location>
</feature>
<comment type="caution">
    <text evidence="2">The sequence shown here is derived from an EMBL/GenBank/DDBJ whole genome shotgun (WGS) entry which is preliminary data.</text>
</comment>
<dbReference type="Proteomes" id="UP000029879">
    <property type="component" value="Unassembled WGS sequence"/>
</dbReference>
<evidence type="ECO:0000313" key="3">
    <source>
        <dbReference type="Proteomes" id="UP000029879"/>
    </source>
</evidence>
<organism evidence="2 3">
    <name type="scientific">Xanthomonas cannabis pv. phaseoli</name>
    <dbReference type="NCBI Taxonomy" id="1885902"/>
    <lineage>
        <taxon>Bacteria</taxon>
        <taxon>Pseudomonadati</taxon>
        <taxon>Pseudomonadota</taxon>
        <taxon>Gammaproteobacteria</taxon>
        <taxon>Lysobacterales</taxon>
        <taxon>Lysobacteraceae</taxon>
        <taxon>Xanthomonas</taxon>
    </lineage>
</organism>
<dbReference type="Pfam" id="PF13560">
    <property type="entry name" value="HTH_31"/>
    <property type="match status" value="1"/>
</dbReference>
<dbReference type="EMBL" id="JRQI01000028">
    <property type="protein sequence ID" value="KGK58125.1"/>
    <property type="molecule type" value="Genomic_DNA"/>
</dbReference>
<dbReference type="Gene3D" id="1.10.260.40">
    <property type="entry name" value="lambda repressor-like DNA-binding domains"/>
    <property type="match status" value="1"/>
</dbReference>
<evidence type="ECO:0000259" key="1">
    <source>
        <dbReference type="PROSITE" id="PS50943"/>
    </source>
</evidence>